<dbReference type="NCBIfam" id="TIGR00157">
    <property type="entry name" value="ribosome small subunit-dependent GTPase A"/>
    <property type="match status" value="1"/>
</dbReference>
<feature type="binding site" evidence="10">
    <location>
        <begin position="152"/>
        <end position="155"/>
    </location>
    <ligand>
        <name>GTP</name>
        <dbReference type="ChEBI" id="CHEBI:37565"/>
    </ligand>
</feature>
<dbReference type="CDD" id="cd01854">
    <property type="entry name" value="YjeQ_EngC"/>
    <property type="match status" value="1"/>
</dbReference>
<dbReference type="GO" id="GO:0042274">
    <property type="term" value="P:ribosomal small subunit biogenesis"/>
    <property type="evidence" value="ECO:0007669"/>
    <property type="project" value="UniProtKB-UniRule"/>
</dbReference>
<evidence type="ECO:0000256" key="5">
    <source>
        <dbReference type="ARBA" id="ARBA00022741"/>
    </source>
</evidence>
<dbReference type="PANTHER" id="PTHR32120:SF10">
    <property type="entry name" value="SMALL RIBOSOMAL SUBUNIT BIOGENESIS GTPASE RSGA"/>
    <property type="match status" value="1"/>
</dbReference>
<evidence type="ECO:0000256" key="7">
    <source>
        <dbReference type="ARBA" id="ARBA00022833"/>
    </source>
</evidence>
<dbReference type="PANTHER" id="PTHR32120">
    <property type="entry name" value="SMALL RIBOSOMAL SUBUNIT BIOGENESIS GTPASE RSGA"/>
    <property type="match status" value="1"/>
</dbReference>
<protein>
    <recommendedName>
        <fullName evidence="10">Small ribosomal subunit biogenesis GTPase RsgA</fullName>
        <ecNumber evidence="10">3.6.1.-</ecNumber>
    </recommendedName>
</protein>
<feature type="domain" description="CP-type G" evidence="12">
    <location>
        <begin position="105"/>
        <end position="260"/>
    </location>
</feature>
<dbReference type="Proteomes" id="UP000660611">
    <property type="component" value="Unassembled WGS sequence"/>
</dbReference>
<keyword evidence="8 10" id="KW-0694">RNA-binding</keyword>
<dbReference type="PROSITE" id="PS51721">
    <property type="entry name" value="G_CP"/>
    <property type="match status" value="1"/>
</dbReference>
<evidence type="ECO:0000313" key="14">
    <source>
        <dbReference type="Proteomes" id="UP000660611"/>
    </source>
</evidence>
<dbReference type="Gene3D" id="1.10.40.50">
    <property type="entry name" value="Probable gtpase engc, domain 3"/>
    <property type="match status" value="1"/>
</dbReference>
<comment type="cofactor">
    <cofactor evidence="10">
        <name>Zn(2+)</name>
        <dbReference type="ChEBI" id="CHEBI:29105"/>
    </cofactor>
    <text evidence="10">Binds 1 zinc ion per subunit.</text>
</comment>
<dbReference type="Gene3D" id="3.40.50.300">
    <property type="entry name" value="P-loop containing nucleotide triphosphate hydrolases"/>
    <property type="match status" value="1"/>
</dbReference>
<keyword evidence="9 10" id="KW-0342">GTP-binding</keyword>
<name>A0A919UI17_9ACTN</name>
<comment type="subunit">
    <text evidence="10">Monomer. Associates with 30S ribosomal subunit, binds 16S rRNA.</text>
</comment>
<dbReference type="AlphaFoldDB" id="A0A919UI17"/>
<dbReference type="InterPro" id="IPR030378">
    <property type="entry name" value="G_CP_dom"/>
</dbReference>
<evidence type="ECO:0000256" key="3">
    <source>
        <dbReference type="ARBA" id="ARBA00022723"/>
    </source>
</evidence>
<organism evidence="13 14">
    <name type="scientific">Dactylosporangium siamense</name>
    <dbReference type="NCBI Taxonomy" id="685454"/>
    <lineage>
        <taxon>Bacteria</taxon>
        <taxon>Bacillati</taxon>
        <taxon>Actinomycetota</taxon>
        <taxon>Actinomycetes</taxon>
        <taxon>Micromonosporales</taxon>
        <taxon>Micromonosporaceae</taxon>
        <taxon>Dactylosporangium</taxon>
    </lineage>
</organism>
<evidence type="ECO:0000256" key="10">
    <source>
        <dbReference type="HAMAP-Rule" id="MF_01820"/>
    </source>
</evidence>
<evidence type="ECO:0000256" key="4">
    <source>
        <dbReference type="ARBA" id="ARBA00022730"/>
    </source>
</evidence>
<dbReference type="EMBL" id="BONQ01000205">
    <property type="protein sequence ID" value="GIG52961.1"/>
    <property type="molecule type" value="Genomic_DNA"/>
</dbReference>
<evidence type="ECO:0000313" key="13">
    <source>
        <dbReference type="EMBL" id="GIG52961.1"/>
    </source>
</evidence>
<gene>
    <name evidence="13" type="primary">rsgA_3</name>
    <name evidence="10" type="synonym">rsgA</name>
    <name evidence="13" type="ORF">Dsi01nite_110020</name>
</gene>
<comment type="function">
    <text evidence="10">One of several proteins that assist in the late maturation steps of the functional core of the 30S ribosomal subunit. Helps release RbfA from mature subunits. May play a role in the assembly of ribosomal proteins into the subunit. Circularly permuted GTPase that catalyzes slow GTP hydrolysis, GTPase activity is stimulated by the 30S ribosomal subunit.</text>
</comment>
<feature type="binding site" evidence="10">
    <location>
        <position position="296"/>
    </location>
    <ligand>
        <name>Zn(2+)</name>
        <dbReference type="ChEBI" id="CHEBI:29105"/>
    </ligand>
</feature>
<feature type="binding site" evidence="10">
    <location>
        <begin position="202"/>
        <end position="210"/>
    </location>
    <ligand>
        <name>GTP</name>
        <dbReference type="ChEBI" id="CHEBI:37565"/>
    </ligand>
</feature>
<keyword evidence="2 10" id="KW-0690">Ribosome biogenesis</keyword>
<keyword evidence="3 10" id="KW-0479">Metal-binding</keyword>
<accession>A0A919UI17</accession>
<evidence type="ECO:0000259" key="11">
    <source>
        <dbReference type="PROSITE" id="PS50936"/>
    </source>
</evidence>
<keyword evidence="5 10" id="KW-0547">Nucleotide-binding</keyword>
<dbReference type="GO" id="GO:0005525">
    <property type="term" value="F:GTP binding"/>
    <property type="evidence" value="ECO:0007669"/>
    <property type="project" value="UniProtKB-UniRule"/>
</dbReference>
<dbReference type="InterPro" id="IPR004881">
    <property type="entry name" value="Ribosome_biogen_GTPase_RsgA"/>
</dbReference>
<dbReference type="GO" id="GO:0003924">
    <property type="term" value="F:GTPase activity"/>
    <property type="evidence" value="ECO:0007669"/>
    <property type="project" value="UniProtKB-UniRule"/>
</dbReference>
<keyword evidence="7 10" id="KW-0862">Zinc</keyword>
<evidence type="ECO:0000256" key="6">
    <source>
        <dbReference type="ARBA" id="ARBA00022801"/>
    </source>
</evidence>
<evidence type="ECO:0000256" key="9">
    <source>
        <dbReference type="ARBA" id="ARBA00023134"/>
    </source>
</evidence>
<comment type="similarity">
    <text evidence="10">Belongs to the TRAFAC class YlqF/YawG GTPase family. RsgA subfamily.</text>
</comment>
<dbReference type="Pfam" id="PF03193">
    <property type="entry name" value="RsgA_GTPase"/>
    <property type="match status" value="1"/>
</dbReference>
<sequence>MLLSAHHASSGLSAYGWDDTLEQTFTPHRAAGLVAARIVAVDRGGCDVVTGTGHLRARTAPTGDPDPVAAPCTGDWAALRSAPEPAVVALLPRRSVIVRASATRSSHGQALAANVDTAAIVVSLEVPVNPSRIERLLALAWESGALPVLVLTKADRSADAARAAADVAVLAPGVEVVTTSAATGAGLDMLTSVLTGTVVLLGPSGAGKSTLGNALLGADVLATGAVRGQDGKGRHTTVRRELVPLPAGGVLIDTPGLRGIGLFDADDGLHLAFAEIQRFAERCHFDDCGHDTEPGCAVTAAVAAGELSERRLDSYHKLQRENAWATSRTDARLRALRARESKAMSRFQRELYASRERHGRR</sequence>
<dbReference type="HAMAP" id="MF_01820">
    <property type="entry name" value="GTPase_RsgA"/>
    <property type="match status" value="1"/>
</dbReference>
<proteinExistence type="inferred from homology"/>
<dbReference type="InterPro" id="IPR027417">
    <property type="entry name" value="P-loop_NTPase"/>
</dbReference>
<keyword evidence="1 10" id="KW-0963">Cytoplasm</keyword>
<feature type="domain" description="EngC GTPase" evidence="11">
    <location>
        <begin position="113"/>
        <end position="258"/>
    </location>
</feature>
<dbReference type="GO" id="GO:0046872">
    <property type="term" value="F:metal ion binding"/>
    <property type="evidence" value="ECO:0007669"/>
    <property type="project" value="UniProtKB-KW"/>
</dbReference>
<evidence type="ECO:0000259" key="12">
    <source>
        <dbReference type="PROSITE" id="PS51721"/>
    </source>
</evidence>
<reference evidence="13" key="1">
    <citation type="submission" date="2021-01" db="EMBL/GenBank/DDBJ databases">
        <title>Whole genome shotgun sequence of Dactylosporangium siamense NBRC 106093.</title>
        <authorList>
            <person name="Komaki H."/>
            <person name="Tamura T."/>
        </authorList>
    </citation>
    <scope>NUCLEOTIDE SEQUENCE</scope>
    <source>
        <strain evidence="13">NBRC 106093</strain>
    </source>
</reference>
<comment type="caution">
    <text evidence="13">The sequence shown here is derived from an EMBL/GenBank/DDBJ whole genome shotgun (WGS) entry which is preliminary data.</text>
</comment>
<feature type="binding site" evidence="10">
    <location>
        <position position="290"/>
    </location>
    <ligand>
        <name>Zn(2+)</name>
        <dbReference type="ChEBI" id="CHEBI:29105"/>
    </ligand>
</feature>
<dbReference type="SUPFAM" id="SSF52540">
    <property type="entry name" value="P-loop containing nucleoside triphosphate hydrolases"/>
    <property type="match status" value="1"/>
</dbReference>
<feature type="binding site" evidence="10">
    <location>
        <position position="283"/>
    </location>
    <ligand>
        <name>Zn(2+)</name>
        <dbReference type="ChEBI" id="CHEBI:29105"/>
    </ligand>
</feature>
<keyword evidence="14" id="KW-1185">Reference proteome</keyword>
<dbReference type="GO" id="GO:0005737">
    <property type="term" value="C:cytoplasm"/>
    <property type="evidence" value="ECO:0007669"/>
    <property type="project" value="UniProtKB-SubCell"/>
</dbReference>
<evidence type="ECO:0000256" key="8">
    <source>
        <dbReference type="ARBA" id="ARBA00022884"/>
    </source>
</evidence>
<dbReference type="InterPro" id="IPR010914">
    <property type="entry name" value="RsgA_GTPase_dom"/>
</dbReference>
<evidence type="ECO:0000256" key="1">
    <source>
        <dbReference type="ARBA" id="ARBA00022490"/>
    </source>
</evidence>
<comment type="subcellular location">
    <subcellularLocation>
        <location evidence="10">Cytoplasm</location>
    </subcellularLocation>
</comment>
<keyword evidence="4 10" id="KW-0699">rRNA-binding</keyword>
<evidence type="ECO:0000256" key="2">
    <source>
        <dbReference type="ARBA" id="ARBA00022517"/>
    </source>
</evidence>
<dbReference type="PROSITE" id="PS50936">
    <property type="entry name" value="ENGC_GTPASE"/>
    <property type="match status" value="1"/>
</dbReference>
<keyword evidence="6 10" id="KW-0378">Hydrolase</keyword>
<feature type="binding site" evidence="10">
    <location>
        <position position="288"/>
    </location>
    <ligand>
        <name>Zn(2+)</name>
        <dbReference type="ChEBI" id="CHEBI:29105"/>
    </ligand>
</feature>
<dbReference type="EC" id="3.6.1.-" evidence="10"/>
<dbReference type="GO" id="GO:0019843">
    <property type="term" value="F:rRNA binding"/>
    <property type="evidence" value="ECO:0007669"/>
    <property type="project" value="UniProtKB-KW"/>
</dbReference>